<evidence type="ECO:0000256" key="10">
    <source>
        <dbReference type="ARBA" id="ARBA00023015"/>
    </source>
</evidence>
<comment type="similarity">
    <text evidence="1 16">Belongs to the peptidase S24 family.</text>
</comment>
<keyword evidence="3" id="KW-0235">DNA replication</keyword>
<dbReference type="Gene3D" id="3.40.50.300">
    <property type="entry name" value="P-loop containing nucleotide triphosphate hydrolases"/>
    <property type="match status" value="1"/>
</dbReference>
<dbReference type="SUPFAM" id="SSF52540">
    <property type="entry name" value="P-loop containing nucleoside triphosphate hydrolases"/>
    <property type="match status" value="1"/>
</dbReference>
<dbReference type="InterPro" id="IPR015927">
    <property type="entry name" value="Peptidase_S24_S26A/B/C"/>
</dbReference>
<dbReference type="GO" id="GO:0045892">
    <property type="term" value="P:negative regulation of DNA-templated transcription"/>
    <property type="evidence" value="ECO:0007669"/>
    <property type="project" value="InterPro"/>
</dbReference>
<keyword evidence="13" id="KW-0234">DNA repair</keyword>
<evidence type="ECO:0000256" key="1">
    <source>
        <dbReference type="ARBA" id="ARBA00007484"/>
    </source>
</evidence>
<dbReference type="PRINTS" id="PR00726">
    <property type="entry name" value="LEXASERPTASE"/>
</dbReference>
<name>A0A0B5QMN3_CLOBE</name>
<feature type="binding site" evidence="15">
    <location>
        <begin position="23"/>
        <end position="30"/>
    </location>
    <ligand>
        <name>ATP</name>
        <dbReference type="ChEBI" id="CHEBI:30616"/>
    </ligand>
</feature>
<organism evidence="18 19">
    <name type="scientific">Clostridium beijerinckii</name>
    <name type="common">Clostridium MP</name>
    <dbReference type="NCBI Taxonomy" id="1520"/>
    <lineage>
        <taxon>Bacteria</taxon>
        <taxon>Bacillati</taxon>
        <taxon>Bacillota</taxon>
        <taxon>Clostridia</taxon>
        <taxon>Eubacteriales</taxon>
        <taxon>Clostridiaceae</taxon>
        <taxon>Clostridium</taxon>
    </lineage>
</organism>
<keyword evidence="12" id="KW-0804">Transcription</keyword>
<dbReference type="GO" id="GO:0003677">
    <property type="term" value="F:DNA binding"/>
    <property type="evidence" value="ECO:0007669"/>
    <property type="project" value="UniProtKB-KW"/>
</dbReference>
<evidence type="ECO:0000256" key="13">
    <source>
        <dbReference type="ARBA" id="ARBA00023204"/>
    </source>
</evidence>
<dbReference type="InterPro" id="IPR027417">
    <property type="entry name" value="P-loop_NTPase"/>
</dbReference>
<dbReference type="SUPFAM" id="SSF51306">
    <property type="entry name" value="LexA/Signal peptidase"/>
    <property type="match status" value="1"/>
</dbReference>
<dbReference type="Proteomes" id="UP000031866">
    <property type="component" value="Chromosome"/>
</dbReference>
<evidence type="ECO:0000259" key="17">
    <source>
        <dbReference type="PROSITE" id="PS51198"/>
    </source>
</evidence>
<dbReference type="Gene3D" id="2.10.109.10">
    <property type="entry name" value="Umud Fragment, subunit A"/>
    <property type="match status" value="1"/>
</dbReference>
<evidence type="ECO:0000256" key="14">
    <source>
        <dbReference type="ARBA" id="ARBA00023236"/>
    </source>
</evidence>
<proteinExistence type="inferred from homology"/>
<evidence type="ECO:0000313" key="19">
    <source>
        <dbReference type="Proteomes" id="UP000031866"/>
    </source>
</evidence>
<accession>A0A0B5QMN3</accession>
<keyword evidence="7 15" id="KW-0347">Helicase</keyword>
<dbReference type="GO" id="GO:0009432">
    <property type="term" value="P:SOS response"/>
    <property type="evidence" value="ECO:0007669"/>
    <property type="project" value="UniProtKB-KW"/>
</dbReference>
<keyword evidence="11" id="KW-0238">DNA-binding</keyword>
<dbReference type="GO" id="GO:0004386">
    <property type="term" value="F:helicase activity"/>
    <property type="evidence" value="ECO:0007669"/>
    <property type="project" value="UniProtKB-UniRule"/>
</dbReference>
<dbReference type="InterPro" id="IPR006197">
    <property type="entry name" value="Peptidase_S24_LexA"/>
</dbReference>
<evidence type="ECO:0000256" key="12">
    <source>
        <dbReference type="ARBA" id="ARBA00023163"/>
    </source>
</evidence>
<dbReference type="PANTHER" id="PTHR33516">
    <property type="entry name" value="LEXA REPRESSOR"/>
    <property type="match status" value="1"/>
</dbReference>
<evidence type="ECO:0000256" key="11">
    <source>
        <dbReference type="ARBA" id="ARBA00023125"/>
    </source>
</evidence>
<evidence type="ECO:0000256" key="8">
    <source>
        <dbReference type="ARBA" id="ARBA00022813"/>
    </source>
</evidence>
<dbReference type="GO" id="GO:0006260">
    <property type="term" value="P:DNA replication"/>
    <property type="evidence" value="ECO:0007669"/>
    <property type="project" value="UniProtKB-KW"/>
</dbReference>
<dbReference type="EMBL" id="CP010086">
    <property type="protein sequence ID" value="AJG99516.1"/>
    <property type="molecule type" value="Genomic_DNA"/>
</dbReference>
<dbReference type="STRING" id="1520.LF65_02946"/>
<evidence type="ECO:0000256" key="5">
    <source>
        <dbReference type="ARBA" id="ARBA00022763"/>
    </source>
</evidence>
<dbReference type="NCBIfam" id="TIGR00498">
    <property type="entry name" value="lexA"/>
    <property type="match status" value="1"/>
</dbReference>
<evidence type="ECO:0000256" key="2">
    <source>
        <dbReference type="ARBA" id="ARBA00022491"/>
    </source>
</evidence>
<protein>
    <submittedName>
        <fullName evidence="18">Repressor</fullName>
    </submittedName>
</protein>
<evidence type="ECO:0000256" key="7">
    <source>
        <dbReference type="ARBA" id="ARBA00022806"/>
    </source>
</evidence>
<evidence type="ECO:0000256" key="6">
    <source>
        <dbReference type="ARBA" id="ARBA00022801"/>
    </source>
</evidence>
<keyword evidence="10" id="KW-0805">Transcription regulation</keyword>
<dbReference type="InterPro" id="IPR006200">
    <property type="entry name" value="LexA"/>
</dbReference>
<keyword evidence="2" id="KW-0678">Repressor</keyword>
<evidence type="ECO:0000256" key="9">
    <source>
        <dbReference type="ARBA" id="ARBA00022840"/>
    </source>
</evidence>
<dbReference type="GO" id="GO:0006281">
    <property type="term" value="P:DNA repair"/>
    <property type="evidence" value="ECO:0007669"/>
    <property type="project" value="UniProtKB-KW"/>
</dbReference>
<dbReference type="PROSITE" id="PS51198">
    <property type="entry name" value="UVRD_HELICASE_ATP_BIND"/>
    <property type="match status" value="1"/>
</dbReference>
<keyword evidence="4 15" id="KW-0547">Nucleotide-binding</keyword>
<dbReference type="InterPro" id="IPR014016">
    <property type="entry name" value="UvrD-like_ATP-bd"/>
</dbReference>
<dbReference type="InterPro" id="IPR036286">
    <property type="entry name" value="LexA/Signal_pep-like_sf"/>
</dbReference>
<keyword evidence="5" id="KW-0227">DNA damage</keyword>
<gene>
    <name evidence="18" type="ORF">LF65_02946</name>
</gene>
<dbReference type="OrthoDB" id="9787585at2"/>
<dbReference type="AlphaFoldDB" id="A0A0B5QMN3"/>
<dbReference type="Pfam" id="PF00717">
    <property type="entry name" value="Peptidase_S24"/>
    <property type="match status" value="1"/>
</dbReference>
<dbReference type="RefSeq" id="WP_041896997.1">
    <property type="nucleotide sequence ID" value="NZ_CP010086.2"/>
</dbReference>
<dbReference type="CDD" id="cd06529">
    <property type="entry name" value="S24_LexA-like"/>
    <property type="match status" value="1"/>
</dbReference>
<sequence>MEFGKKQKKIINNKPNGHLLIKGPKGSGKTTAFIHNIPSLLNNYCISKADKILVAACNEEYSDYFYSVYRNIEGEKYHQNSFFDEDNSDKLEIRTIDSLVSYYLNKYVKNNNINLTLASFEECEAELKDAIRIVSKRYGKKKPDILNLDHIEFIKDEIKWIKSCNYLKLEEYQSANRVGRINNLNIEISKILRRNSKQRQAIFEVLEEYTNNLRKLNKVDAQDMELLALNEAKKAPIINYTHIFIDNSQQLTKVQLELVKSIYNDKSYSSITFIMDTFETAIPNAWLVKGRHFSSLGYDMKGKCISLNESYKEIEVEEIEEFVDSSDKLIQKNETTKNLLQSSSLTLGYIEYIDLKRNISHRFIKDSGSVDEIYVDYNNFEEKVDDVVNIPVFNEIAAGNPILINEYIEDSYSLPKDWIRTSKDVFMLKVKGDSMINKNIYDGDYVVISKQNMPRIKDIVAVDIEGEATLKTYKVIDGKIALIPENDKYQPIIIEDQQFNVLGVAIGLIKNS</sequence>
<dbReference type="InterPro" id="IPR039418">
    <property type="entry name" value="LexA-like"/>
</dbReference>
<reference evidence="19" key="1">
    <citation type="submission" date="2014-12" db="EMBL/GenBank/DDBJ databases">
        <title>Genome sequence of Clostridium beijerinckii strain 59B.</title>
        <authorList>
            <person name="Little G.T."/>
            <person name="Minton N.P."/>
        </authorList>
    </citation>
    <scope>NUCLEOTIDE SEQUENCE [LARGE SCALE GENOMIC DNA]</scope>
    <source>
        <strain evidence="19">59B</strain>
    </source>
</reference>
<evidence type="ECO:0000256" key="15">
    <source>
        <dbReference type="PROSITE-ProRule" id="PRU00560"/>
    </source>
</evidence>
<keyword evidence="14" id="KW-0742">SOS response</keyword>
<evidence type="ECO:0000313" key="18">
    <source>
        <dbReference type="EMBL" id="AJG99516.1"/>
    </source>
</evidence>
<evidence type="ECO:0000256" key="4">
    <source>
        <dbReference type="ARBA" id="ARBA00022741"/>
    </source>
</evidence>
<evidence type="ECO:0000256" key="16">
    <source>
        <dbReference type="RuleBase" id="RU003991"/>
    </source>
</evidence>
<keyword evidence="9 15" id="KW-0067">ATP-binding</keyword>
<dbReference type="InterPro" id="IPR050077">
    <property type="entry name" value="LexA_repressor"/>
</dbReference>
<dbReference type="Pfam" id="PF00580">
    <property type="entry name" value="UvrD-helicase"/>
    <property type="match status" value="1"/>
</dbReference>
<keyword evidence="8 16" id="KW-0068">Autocatalytic cleavage</keyword>
<keyword evidence="6 15" id="KW-0378">Hydrolase</keyword>
<evidence type="ECO:0000256" key="3">
    <source>
        <dbReference type="ARBA" id="ARBA00022705"/>
    </source>
</evidence>
<dbReference type="PANTHER" id="PTHR33516:SF2">
    <property type="entry name" value="LEXA REPRESSOR-RELATED"/>
    <property type="match status" value="1"/>
</dbReference>
<dbReference type="GO" id="GO:0005524">
    <property type="term" value="F:ATP binding"/>
    <property type="evidence" value="ECO:0007669"/>
    <property type="project" value="UniProtKB-UniRule"/>
</dbReference>
<dbReference type="KEGG" id="cbei:LF65_02946"/>
<feature type="domain" description="UvrD-like helicase ATP-binding" evidence="17">
    <location>
        <begin position="2"/>
        <end position="314"/>
    </location>
</feature>
<dbReference type="GO" id="GO:0004252">
    <property type="term" value="F:serine-type endopeptidase activity"/>
    <property type="evidence" value="ECO:0007669"/>
    <property type="project" value="InterPro"/>
</dbReference>